<proteinExistence type="predicted"/>
<dbReference type="GO" id="GO:0140664">
    <property type="term" value="F:ATP-dependent DNA damage sensor activity"/>
    <property type="evidence" value="ECO:0007669"/>
    <property type="project" value="InterPro"/>
</dbReference>
<reference evidence="3" key="1">
    <citation type="journal article" date="2013" name="Environ. Microbiol.">
        <title>Microbiota from the distal guts of lean and obese adolescents exhibit partial functional redundancy besides clear differences in community structure.</title>
        <authorList>
            <person name="Ferrer M."/>
            <person name="Ruiz A."/>
            <person name="Lanza F."/>
            <person name="Haange S.B."/>
            <person name="Oberbach A."/>
            <person name="Till H."/>
            <person name="Bargiela R."/>
            <person name="Campoy C."/>
            <person name="Segura M.T."/>
            <person name="Richter M."/>
            <person name="von Bergen M."/>
            <person name="Seifert J."/>
            <person name="Suarez A."/>
        </authorList>
    </citation>
    <scope>NUCLEOTIDE SEQUENCE</scope>
</reference>
<dbReference type="GO" id="GO:0005829">
    <property type="term" value="C:cytosol"/>
    <property type="evidence" value="ECO:0007669"/>
    <property type="project" value="TreeGrafter"/>
</dbReference>
<dbReference type="InterPro" id="IPR020588">
    <property type="entry name" value="RecA_ATP-bd"/>
</dbReference>
<dbReference type="SUPFAM" id="SSF52540">
    <property type="entry name" value="P-loop containing nucleoside triphosphate hydrolases"/>
    <property type="match status" value="1"/>
</dbReference>
<dbReference type="PRINTS" id="PR01874">
    <property type="entry name" value="DNAREPAIRADA"/>
</dbReference>
<dbReference type="PROSITE" id="PS50162">
    <property type="entry name" value="RECA_2"/>
    <property type="match status" value="1"/>
</dbReference>
<feature type="domain" description="RecA family profile 1" evidence="2">
    <location>
        <begin position="68"/>
        <end position="102"/>
    </location>
</feature>
<sequence>MAKIKKAYFCRNCGFEAPKWLGKCPGCGEWNTFTEEIISRGSNQVPAAVGGPLPESRPQRVADIRESEHRRLDLGNTEVNRVLGGGMVPGSLVLLGGEPGIG</sequence>
<organism evidence="3">
    <name type="scientific">human gut metagenome</name>
    <dbReference type="NCBI Taxonomy" id="408170"/>
    <lineage>
        <taxon>unclassified sequences</taxon>
        <taxon>metagenomes</taxon>
        <taxon>organismal metagenomes</taxon>
    </lineage>
</organism>
<comment type="caution">
    <text evidence="3">The sequence shown here is derived from an EMBL/GenBank/DDBJ whole genome shotgun (WGS) entry which is preliminary data.</text>
</comment>
<dbReference type="GO" id="GO:0046872">
    <property type="term" value="F:metal ion binding"/>
    <property type="evidence" value="ECO:0007669"/>
    <property type="project" value="UniProtKB-KW"/>
</dbReference>
<dbReference type="InterPro" id="IPR027417">
    <property type="entry name" value="P-loop_NTPase"/>
</dbReference>
<dbReference type="PANTHER" id="PTHR32472">
    <property type="entry name" value="DNA REPAIR PROTEIN RADA"/>
    <property type="match status" value="1"/>
</dbReference>
<keyword evidence="1" id="KW-0479">Metal-binding</keyword>
<dbReference type="Gene3D" id="3.40.50.300">
    <property type="entry name" value="P-loop containing nucleotide triphosphate hydrolases"/>
    <property type="match status" value="1"/>
</dbReference>
<dbReference type="EMBL" id="AJWY01003678">
    <property type="protein sequence ID" value="EKC74644.1"/>
    <property type="molecule type" value="Genomic_DNA"/>
</dbReference>
<dbReference type="GO" id="GO:0005524">
    <property type="term" value="F:ATP binding"/>
    <property type="evidence" value="ECO:0007669"/>
    <property type="project" value="InterPro"/>
</dbReference>
<gene>
    <name evidence="3" type="ORF">LEA_05643</name>
</gene>
<feature type="non-terminal residue" evidence="3">
    <location>
        <position position="102"/>
    </location>
</feature>
<dbReference type="InterPro" id="IPR041166">
    <property type="entry name" value="Rubredoxin_2"/>
</dbReference>
<dbReference type="GO" id="GO:0000725">
    <property type="term" value="P:recombinational repair"/>
    <property type="evidence" value="ECO:0007669"/>
    <property type="project" value="TreeGrafter"/>
</dbReference>
<dbReference type="PANTHER" id="PTHR32472:SF10">
    <property type="entry name" value="DNA REPAIR PROTEIN RADA-LIKE PROTEIN"/>
    <property type="match status" value="1"/>
</dbReference>
<evidence type="ECO:0000256" key="1">
    <source>
        <dbReference type="ARBA" id="ARBA00022723"/>
    </source>
</evidence>
<dbReference type="GO" id="GO:0003677">
    <property type="term" value="F:DNA binding"/>
    <property type="evidence" value="ECO:0007669"/>
    <property type="project" value="InterPro"/>
</dbReference>
<protein>
    <submittedName>
        <fullName evidence="3">DNA repair protein RadA</fullName>
    </submittedName>
</protein>
<dbReference type="Pfam" id="PF18073">
    <property type="entry name" value="Zn_ribbon_LapB"/>
    <property type="match status" value="1"/>
</dbReference>
<accession>K1U405</accession>
<evidence type="ECO:0000313" key="3">
    <source>
        <dbReference type="EMBL" id="EKC74644.1"/>
    </source>
</evidence>
<name>K1U405_9ZZZZ</name>
<evidence type="ECO:0000259" key="2">
    <source>
        <dbReference type="PROSITE" id="PS50162"/>
    </source>
</evidence>
<dbReference type="AlphaFoldDB" id="K1U405"/>